<name>A0AAW1VMI4_RUBAR</name>
<accession>A0AAW1VMI4</accession>
<evidence type="ECO:0000313" key="3">
    <source>
        <dbReference type="EMBL" id="KAK9904627.1"/>
    </source>
</evidence>
<organism evidence="3 4">
    <name type="scientific">Rubus argutus</name>
    <name type="common">Southern blackberry</name>
    <dbReference type="NCBI Taxonomy" id="59490"/>
    <lineage>
        <taxon>Eukaryota</taxon>
        <taxon>Viridiplantae</taxon>
        <taxon>Streptophyta</taxon>
        <taxon>Embryophyta</taxon>
        <taxon>Tracheophyta</taxon>
        <taxon>Spermatophyta</taxon>
        <taxon>Magnoliopsida</taxon>
        <taxon>eudicotyledons</taxon>
        <taxon>Gunneridae</taxon>
        <taxon>Pentapetalae</taxon>
        <taxon>rosids</taxon>
        <taxon>fabids</taxon>
        <taxon>Rosales</taxon>
        <taxon>Rosaceae</taxon>
        <taxon>Rosoideae</taxon>
        <taxon>Rosoideae incertae sedis</taxon>
        <taxon>Rubus</taxon>
    </lineage>
</organism>
<dbReference type="PANTHER" id="PTHR34775:SF4">
    <property type="entry name" value="TRANSMEMBRANE PROTEIN"/>
    <property type="match status" value="1"/>
</dbReference>
<feature type="compositionally biased region" description="Low complexity" evidence="1">
    <location>
        <begin position="49"/>
        <end position="65"/>
    </location>
</feature>
<keyword evidence="2" id="KW-0472">Membrane</keyword>
<feature type="region of interest" description="Disordered" evidence="1">
    <location>
        <begin position="1"/>
        <end position="78"/>
    </location>
</feature>
<keyword evidence="2" id="KW-1133">Transmembrane helix</keyword>
<keyword evidence="4" id="KW-1185">Reference proteome</keyword>
<dbReference type="PANTHER" id="PTHR34775">
    <property type="entry name" value="TRANSMEMBRANE PROTEIN"/>
    <property type="match status" value="1"/>
</dbReference>
<feature type="region of interest" description="Disordered" evidence="1">
    <location>
        <begin position="234"/>
        <end position="256"/>
    </location>
</feature>
<dbReference type="AlphaFoldDB" id="A0AAW1VMI4"/>
<evidence type="ECO:0000313" key="4">
    <source>
        <dbReference type="Proteomes" id="UP001457282"/>
    </source>
</evidence>
<proteinExistence type="predicted"/>
<feature type="region of interest" description="Disordered" evidence="1">
    <location>
        <begin position="773"/>
        <end position="805"/>
    </location>
</feature>
<keyword evidence="2" id="KW-0812">Transmembrane</keyword>
<evidence type="ECO:0000256" key="2">
    <source>
        <dbReference type="SAM" id="Phobius"/>
    </source>
</evidence>
<reference evidence="3 4" key="1">
    <citation type="journal article" date="2023" name="G3 (Bethesda)">
        <title>A chromosome-length genome assembly and annotation of blackberry (Rubus argutus, cv. 'Hillquist').</title>
        <authorList>
            <person name="Bruna T."/>
            <person name="Aryal R."/>
            <person name="Dudchenko O."/>
            <person name="Sargent D.J."/>
            <person name="Mead D."/>
            <person name="Buti M."/>
            <person name="Cavallini A."/>
            <person name="Hytonen T."/>
            <person name="Andres J."/>
            <person name="Pham M."/>
            <person name="Weisz D."/>
            <person name="Mascagni F."/>
            <person name="Usai G."/>
            <person name="Natali L."/>
            <person name="Bassil N."/>
            <person name="Fernandez G.E."/>
            <person name="Lomsadze A."/>
            <person name="Armour M."/>
            <person name="Olukolu B."/>
            <person name="Poorten T."/>
            <person name="Britton C."/>
            <person name="Davik J."/>
            <person name="Ashrafi H."/>
            <person name="Aiden E.L."/>
            <person name="Borodovsky M."/>
            <person name="Worthington M."/>
        </authorList>
    </citation>
    <scope>NUCLEOTIDE SEQUENCE [LARGE SCALE GENOMIC DNA]</scope>
    <source>
        <strain evidence="3">PI 553951</strain>
    </source>
</reference>
<sequence length="843" mass="93152">MAMPSNKSSSLSSSPIATRPSPNSRNSEIANPVRRSFTGNPFSKPSIVANARSINPNSPANSPSENPRRSSMGREMVVTFRDLEDKENGKDSTWKQIRVRSPVGSKGAKNFMSPTISAASKITASPRKKILAERNEPVRTSSVSIADFKCVSFAPTLEEIEHKEVVPTTPLVSKPPKPLIDVDSMEPLSSKNECPEPICENASEEPDCVNLDPSFKISPPASCPVSGMAIAPLDADPSAPPYDPKTNYLSPRPQFLHYRPNPRVEYYLSKDSQGKRLEESFISESFSDTEATEETQSDYSQKEVEDVTSSAEGVKQERQEEKKEDEVKQERQEEKKEDEVKVHVSEPTPISPSTTYMSKEEAVEVQESSKPRFLWRSKFTCLLMVLSVALFSFLAINSPLTDGFVLKDMSFLKEYDQSEMAELARASFDELARNVQVLSAHSVSFISEFISNIRGANNVGPLQYYNLTLMEDARGDEYSVFDQCNKEMEEMGEFDVFGHIMGSVFDIEASEEKGLPEIGAAEYEEPIDQVAEVPHIVRLEVEDQPEIEAADTVGEQVENIEALEESRSPVIGATENLVELHADPEFGEMAESNNMEEVSQANGYFDNGEVLQATQAITVENIVAEHESFELRSTVSMKEETTLTSRADEVQIPEVEELQADSEMSTVAEANSLVSSEVLNLTAKGADSMVSTVSVLGIAILVFALVGFTAFNYIKKRKNSAPNPASASVQPLVTKKLAASPIVPDSTEHTYCPSEMSSFQTSSLYRTKGLEALDEAESQEKRARKNNRRESVASIDSSMGSPSYGSFTTYERIPIKKGYGEEEVVTPVRRSSRIIRKQVTSPY</sequence>
<evidence type="ECO:0000256" key="1">
    <source>
        <dbReference type="SAM" id="MobiDB-lite"/>
    </source>
</evidence>
<comment type="caution">
    <text evidence="3">The sequence shown here is derived from an EMBL/GenBank/DDBJ whole genome shotgun (WGS) entry which is preliminary data.</text>
</comment>
<feature type="compositionally biased region" description="Low complexity" evidence="1">
    <location>
        <begin position="1"/>
        <end position="21"/>
    </location>
</feature>
<evidence type="ECO:0008006" key="5">
    <source>
        <dbReference type="Google" id="ProtNLM"/>
    </source>
</evidence>
<dbReference type="EMBL" id="JBEDUW010000180">
    <property type="protein sequence ID" value="KAK9904627.1"/>
    <property type="molecule type" value="Genomic_DNA"/>
</dbReference>
<feature type="compositionally biased region" description="Polar residues" evidence="1">
    <location>
        <begin position="794"/>
        <end position="805"/>
    </location>
</feature>
<feature type="transmembrane region" description="Helical" evidence="2">
    <location>
        <begin position="693"/>
        <end position="714"/>
    </location>
</feature>
<feature type="region of interest" description="Disordered" evidence="1">
    <location>
        <begin position="282"/>
        <end position="358"/>
    </location>
</feature>
<protein>
    <recommendedName>
        <fullName evidence="5">SEA domain-containing protein</fullName>
    </recommendedName>
</protein>
<gene>
    <name evidence="3" type="ORF">M0R45_000519</name>
</gene>
<feature type="compositionally biased region" description="Basic and acidic residues" evidence="1">
    <location>
        <begin position="314"/>
        <end position="344"/>
    </location>
</feature>
<dbReference type="Proteomes" id="UP001457282">
    <property type="component" value="Unassembled WGS sequence"/>
</dbReference>